<evidence type="ECO:0000313" key="4">
    <source>
        <dbReference type="Proteomes" id="UP000824123"/>
    </source>
</evidence>
<reference evidence="3" key="2">
    <citation type="journal article" date="2021" name="PeerJ">
        <title>Extensive microbial diversity within the chicken gut microbiome revealed by metagenomics and culture.</title>
        <authorList>
            <person name="Gilroy R."/>
            <person name="Ravi A."/>
            <person name="Getino M."/>
            <person name="Pursley I."/>
            <person name="Horton D.L."/>
            <person name="Alikhan N.F."/>
            <person name="Baker D."/>
            <person name="Gharbi K."/>
            <person name="Hall N."/>
            <person name="Watson M."/>
            <person name="Adriaenssens E.M."/>
            <person name="Foster-Nyarko E."/>
            <person name="Jarju S."/>
            <person name="Secka A."/>
            <person name="Antonio M."/>
            <person name="Oren A."/>
            <person name="Chaudhuri R.R."/>
            <person name="La Ragione R."/>
            <person name="Hildebrand F."/>
            <person name="Pallen M.J."/>
        </authorList>
    </citation>
    <scope>NUCLEOTIDE SEQUENCE</scope>
    <source>
        <strain evidence="3">ChiSxjej2B14-8506</strain>
    </source>
</reference>
<reference evidence="3" key="1">
    <citation type="submission" date="2020-10" db="EMBL/GenBank/DDBJ databases">
        <authorList>
            <person name="Gilroy R."/>
        </authorList>
    </citation>
    <scope>NUCLEOTIDE SEQUENCE</scope>
    <source>
        <strain evidence="3">ChiSxjej2B14-8506</strain>
    </source>
</reference>
<dbReference type="Pfam" id="PF00583">
    <property type="entry name" value="Acetyltransf_1"/>
    <property type="match status" value="1"/>
</dbReference>
<dbReference type="InterPro" id="IPR000182">
    <property type="entry name" value="GNAT_dom"/>
</dbReference>
<dbReference type="Gene3D" id="3.40.630.30">
    <property type="match status" value="1"/>
</dbReference>
<dbReference type="SUPFAM" id="SSF55729">
    <property type="entry name" value="Acyl-CoA N-acyltransferases (Nat)"/>
    <property type="match status" value="1"/>
</dbReference>
<accession>A0A9D1S449</accession>
<protein>
    <submittedName>
        <fullName evidence="3">GNAT family N-acetyltransferase</fullName>
    </submittedName>
</protein>
<proteinExistence type="predicted"/>
<name>A0A9D1S449_9FIRM</name>
<comment type="caution">
    <text evidence="3">The sequence shown here is derived from an EMBL/GenBank/DDBJ whole genome shotgun (WGS) entry which is preliminary data.</text>
</comment>
<dbReference type="PANTHER" id="PTHR48081">
    <property type="entry name" value="AB HYDROLASE SUPERFAMILY PROTEIN C4A8.06C"/>
    <property type="match status" value="1"/>
</dbReference>
<dbReference type="InterPro" id="IPR049492">
    <property type="entry name" value="BD-FAE-like_dom"/>
</dbReference>
<dbReference type="Proteomes" id="UP000824123">
    <property type="component" value="Unassembled WGS sequence"/>
</dbReference>
<organism evidence="3 4">
    <name type="scientific">Candidatus Fimadaptatus faecigallinarum</name>
    <dbReference type="NCBI Taxonomy" id="2840814"/>
    <lineage>
        <taxon>Bacteria</taxon>
        <taxon>Bacillati</taxon>
        <taxon>Bacillota</taxon>
        <taxon>Clostridia</taxon>
        <taxon>Eubacteriales</taxon>
        <taxon>Candidatus Fimadaptatus</taxon>
    </lineage>
</organism>
<dbReference type="SUPFAM" id="SSF53474">
    <property type="entry name" value="alpha/beta-Hydrolases"/>
    <property type="match status" value="1"/>
</dbReference>
<feature type="domain" description="N-acetyltransferase" evidence="2">
    <location>
        <begin position="23"/>
        <end position="177"/>
    </location>
</feature>
<sequence>MGQLFMVRDDLEGIPAAQLPEGCQIHSLQPGEEAAWNWILEGAFGRHIDFDAEMRSSECYSPERILIAQQYSQPSATASAWHDPSLGAHTGVLHWVATHPTAAGNGLGRAVIAAALNKLRELGYTRAMLITDDFRLPAIKLYKEFGFRPVYDAAERYDPECRPQSEDEAAQAARRAEWAEVERGLQGLKSIKPERIWLWPDGAPMFNPEYGQEQPSLTAFTVEGSKGAVVVCPGGGYVMKASHEGAPIARMLNQAGISAYVLDYRVAPYVMPAPILDANRAIRVVRSMGYERVGILGFSAGGHLTGMAGTMYDAGDPDSPDPIERLSSRPDAFVPCYAVVSLAAFTHFGSRLNIMGEDANNWKALRAMSAELRVTEDTPPCFMWHTAEDNAVPVENSLNLAEACVKNGVPVELHIFPKGAHGLGLAGGTHAGQWTRLCQNWLLSLGFGK</sequence>
<gene>
    <name evidence="3" type="ORF">IAC59_00690</name>
</gene>
<dbReference type="Gene3D" id="3.40.50.1820">
    <property type="entry name" value="alpha/beta hydrolase"/>
    <property type="match status" value="1"/>
</dbReference>
<keyword evidence="1" id="KW-0378">Hydrolase</keyword>
<dbReference type="AlphaFoldDB" id="A0A9D1S449"/>
<evidence type="ECO:0000313" key="3">
    <source>
        <dbReference type="EMBL" id="HIU45758.1"/>
    </source>
</evidence>
<dbReference type="Pfam" id="PF20434">
    <property type="entry name" value="BD-FAE"/>
    <property type="match status" value="1"/>
</dbReference>
<dbReference type="PROSITE" id="PS51186">
    <property type="entry name" value="GNAT"/>
    <property type="match status" value="1"/>
</dbReference>
<evidence type="ECO:0000259" key="2">
    <source>
        <dbReference type="PROSITE" id="PS51186"/>
    </source>
</evidence>
<dbReference type="InterPro" id="IPR050300">
    <property type="entry name" value="GDXG_lipolytic_enzyme"/>
</dbReference>
<dbReference type="InterPro" id="IPR016181">
    <property type="entry name" value="Acyl_CoA_acyltransferase"/>
</dbReference>
<dbReference type="GO" id="GO:0016747">
    <property type="term" value="F:acyltransferase activity, transferring groups other than amino-acyl groups"/>
    <property type="evidence" value="ECO:0007669"/>
    <property type="project" value="InterPro"/>
</dbReference>
<evidence type="ECO:0000256" key="1">
    <source>
        <dbReference type="ARBA" id="ARBA00022801"/>
    </source>
</evidence>
<dbReference type="InterPro" id="IPR029058">
    <property type="entry name" value="AB_hydrolase_fold"/>
</dbReference>
<dbReference type="CDD" id="cd04301">
    <property type="entry name" value="NAT_SF"/>
    <property type="match status" value="1"/>
</dbReference>
<dbReference type="EMBL" id="DVNK01000005">
    <property type="protein sequence ID" value="HIU45758.1"/>
    <property type="molecule type" value="Genomic_DNA"/>
</dbReference>
<dbReference type="PANTHER" id="PTHR48081:SF6">
    <property type="entry name" value="PEPTIDASE S9 PROLYL OLIGOPEPTIDASE CATALYTIC DOMAIN-CONTAINING PROTEIN"/>
    <property type="match status" value="1"/>
</dbReference>
<dbReference type="GO" id="GO:0016787">
    <property type="term" value="F:hydrolase activity"/>
    <property type="evidence" value="ECO:0007669"/>
    <property type="project" value="UniProtKB-KW"/>
</dbReference>